<feature type="domain" description="DNA binding HTH" evidence="1">
    <location>
        <begin position="7"/>
        <end position="33"/>
    </location>
</feature>
<evidence type="ECO:0000313" key="3">
    <source>
        <dbReference type="Proteomes" id="UP001589838"/>
    </source>
</evidence>
<dbReference type="Pfam" id="PF02954">
    <property type="entry name" value="HTH_8"/>
    <property type="match status" value="1"/>
</dbReference>
<dbReference type="InterPro" id="IPR002197">
    <property type="entry name" value="HTH_Fis"/>
</dbReference>
<dbReference type="SUPFAM" id="SSF46689">
    <property type="entry name" value="Homeodomain-like"/>
    <property type="match status" value="1"/>
</dbReference>
<dbReference type="RefSeq" id="WP_390183753.1">
    <property type="nucleotide sequence ID" value="NZ_JAXBLX010000052.1"/>
</dbReference>
<evidence type="ECO:0000313" key="2">
    <source>
        <dbReference type="EMBL" id="MFC0469181.1"/>
    </source>
</evidence>
<sequence>MEHVWTKAEGNKAQAAEWLGISRQSLLYKVRKYRMRV</sequence>
<dbReference type="Proteomes" id="UP001589838">
    <property type="component" value="Unassembled WGS sequence"/>
</dbReference>
<dbReference type="Gene3D" id="1.10.10.60">
    <property type="entry name" value="Homeodomain-like"/>
    <property type="match status" value="1"/>
</dbReference>
<reference evidence="2 3" key="1">
    <citation type="submission" date="2024-09" db="EMBL/GenBank/DDBJ databases">
        <authorList>
            <person name="Sun Q."/>
            <person name="Mori K."/>
        </authorList>
    </citation>
    <scope>NUCLEOTIDE SEQUENCE [LARGE SCALE GENOMIC DNA]</scope>
    <source>
        <strain evidence="2 3">NCAIM B.02610</strain>
    </source>
</reference>
<dbReference type="InterPro" id="IPR009057">
    <property type="entry name" value="Homeodomain-like_sf"/>
</dbReference>
<protein>
    <submittedName>
        <fullName evidence="2">Helix-turn-helix domain-containing protein</fullName>
    </submittedName>
</protein>
<dbReference type="EMBL" id="JBHLUX010000002">
    <property type="protein sequence ID" value="MFC0469181.1"/>
    <property type="molecule type" value="Genomic_DNA"/>
</dbReference>
<proteinExistence type="predicted"/>
<comment type="caution">
    <text evidence="2">The sequence shown here is derived from an EMBL/GenBank/DDBJ whole genome shotgun (WGS) entry which is preliminary data.</text>
</comment>
<accession>A0ABV6K793</accession>
<keyword evidence="3" id="KW-1185">Reference proteome</keyword>
<organism evidence="2 3">
    <name type="scientific">Halalkalibacter kiskunsagensis</name>
    <dbReference type="NCBI Taxonomy" id="1548599"/>
    <lineage>
        <taxon>Bacteria</taxon>
        <taxon>Bacillati</taxon>
        <taxon>Bacillota</taxon>
        <taxon>Bacilli</taxon>
        <taxon>Bacillales</taxon>
        <taxon>Bacillaceae</taxon>
        <taxon>Halalkalibacter</taxon>
    </lineage>
</organism>
<evidence type="ECO:0000259" key="1">
    <source>
        <dbReference type="Pfam" id="PF02954"/>
    </source>
</evidence>
<gene>
    <name evidence="2" type="ORF">ACFFHM_01090</name>
</gene>
<name>A0ABV6K793_9BACI</name>